<evidence type="ECO:0000313" key="1">
    <source>
        <dbReference type="Proteomes" id="UP000046392"/>
    </source>
</evidence>
<reference evidence="2" key="1">
    <citation type="submission" date="2017-02" db="UniProtKB">
        <authorList>
            <consortium name="WormBaseParasite"/>
        </authorList>
    </citation>
    <scope>IDENTIFICATION</scope>
</reference>
<accession>A0A0N5BF13</accession>
<dbReference type="AlphaFoldDB" id="A0A0N5BF13"/>
<protein>
    <submittedName>
        <fullName evidence="2">Chitin-binding type-2 domain-containing protein</fullName>
    </submittedName>
</protein>
<dbReference type="PANTHER" id="PTHR35014:SF1">
    <property type="entry name" value="INFECTION RESPONSE PROTEIN"/>
    <property type="match status" value="1"/>
</dbReference>
<name>A0A0N5BF13_STREA</name>
<sequence length="217" mass="24588">MHHFIQLLNVLNIGSNLSASTCPLSSYTNVAKCYESYFNYFNLTIGPNLEFPDYQTFIASRAKLETNTEISNFLNACDIQNTLVGCLDTDDFCLNPEDLSKIGKFKNNDNFLYAGDYNMVTYECTTGYDYVINNYYCIINTNYLFQDQFANCTSTYMKNIPIEGECPATNNFINCYDTIYSTNCGEKAGDFYCNVLTRGLNTELPVCNGKLMTCNPL</sequence>
<dbReference type="PANTHER" id="PTHR35014">
    <property type="entry name" value="INFECTION RESPONSE PROTEIN-RELATED"/>
    <property type="match status" value="1"/>
</dbReference>
<organism evidence="1 2">
    <name type="scientific">Strongyloides papillosus</name>
    <name type="common">Intestinal threadworm</name>
    <dbReference type="NCBI Taxonomy" id="174720"/>
    <lineage>
        <taxon>Eukaryota</taxon>
        <taxon>Metazoa</taxon>
        <taxon>Ecdysozoa</taxon>
        <taxon>Nematoda</taxon>
        <taxon>Chromadorea</taxon>
        <taxon>Rhabditida</taxon>
        <taxon>Tylenchina</taxon>
        <taxon>Panagrolaimomorpha</taxon>
        <taxon>Strongyloidoidea</taxon>
        <taxon>Strongyloididae</taxon>
        <taxon>Strongyloides</taxon>
    </lineage>
</organism>
<dbReference type="WBParaSite" id="SPAL_0000458300.1">
    <property type="protein sequence ID" value="SPAL_0000458300.1"/>
    <property type="gene ID" value="SPAL_0000458300"/>
</dbReference>
<dbReference type="Proteomes" id="UP000046392">
    <property type="component" value="Unplaced"/>
</dbReference>
<proteinExistence type="predicted"/>
<keyword evidence="1" id="KW-1185">Reference proteome</keyword>
<evidence type="ECO:0000313" key="2">
    <source>
        <dbReference type="WBParaSite" id="SPAL_0000458300.1"/>
    </source>
</evidence>